<dbReference type="AlphaFoldDB" id="A0AAE4BSG6"/>
<keyword evidence="2" id="KW-1185">Reference proteome</keyword>
<dbReference type="Proteomes" id="UP001185092">
    <property type="component" value="Unassembled WGS sequence"/>
</dbReference>
<accession>A0AAE4BSG6</accession>
<proteinExistence type="predicted"/>
<evidence type="ECO:0000313" key="2">
    <source>
        <dbReference type="Proteomes" id="UP001185092"/>
    </source>
</evidence>
<comment type="caution">
    <text evidence="1">The sequence shown here is derived from an EMBL/GenBank/DDBJ whole genome shotgun (WGS) entry which is preliminary data.</text>
</comment>
<dbReference type="RefSeq" id="WP_309938346.1">
    <property type="nucleotide sequence ID" value="NZ_AP025305.1"/>
</dbReference>
<organism evidence="1 2">
    <name type="scientific">Aureibacter tunicatorum</name>
    <dbReference type="NCBI Taxonomy" id="866807"/>
    <lineage>
        <taxon>Bacteria</taxon>
        <taxon>Pseudomonadati</taxon>
        <taxon>Bacteroidota</taxon>
        <taxon>Cytophagia</taxon>
        <taxon>Cytophagales</taxon>
        <taxon>Persicobacteraceae</taxon>
        <taxon>Aureibacter</taxon>
    </lineage>
</organism>
<reference evidence="1" key="1">
    <citation type="submission" date="2023-07" db="EMBL/GenBank/DDBJ databases">
        <title>Genomic Encyclopedia of Type Strains, Phase IV (KMG-IV): sequencing the most valuable type-strain genomes for metagenomic binning, comparative biology and taxonomic classification.</title>
        <authorList>
            <person name="Goeker M."/>
        </authorList>
    </citation>
    <scope>NUCLEOTIDE SEQUENCE</scope>
    <source>
        <strain evidence="1">DSM 26174</strain>
    </source>
</reference>
<sequence>MTESLNISEFSVSVFKFLTDVFSFNLGYSKEEMNFHFFQGLSKFTDESEDAEVSIYYIPSKQKSFYGNDVDLFMEEESGQYRWYALKTNIMHFNGAYKDLKFNPKAKEQVWDRLLRHEQNFGSKSYYLFYSGKTRSLHELPESVREDFLGKPTLPEVGLGIVETSEIKRIRENEIKPYGLFYFHHVFPEHMDSIRKLFGGKEFMPSTSKVYSLQEALPSAYKQLKRKHFDIAERLAHKKVDMGSTSGLAPIRIIVKRNLY</sequence>
<name>A0AAE4BSG6_9BACT</name>
<protein>
    <submittedName>
        <fullName evidence="1">Uncharacterized protein</fullName>
    </submittedName>
</protein>
<evidence type="ECO:0000313" key="1">
    <source>
        <dbReference type="EMBL" id="MDR6238840.1"/>
    </source>
</evidence>
<gene>
    <name evidence="1" type="ORF">HNQ88_001877</name>
</gene>
<dbReference type="EMBL" id="JAVDQD010000002">
    <property type="protein sequence ID" value="MDR6238840.1"/>
    <property type="molecule type" value="Genomic_DNA"/>
</dbReference>